<feature type="transmembrane region" description="Helical" evidence="7">
    <location>
        <begin position="64"/>
        <end position="84"/>
    </location>
</feature>
<reference evidence="10 11" key="1">
    <citation type="journal article" date="2007" name="J. Bacteriol.">
        <title>Whole-genome analysis of the methyl tert-butyl ether-degrading beta-proteobacterium Methylibium petroleiphilum PM1.</title>
        <authorList>
            <person name="Kane S.R."/>
            <person name="Chakicherla A.Y."/>
            <person name="Chain P.S.G."/>
            <person name="Schmidt R."/>
            <person name="Shin M.W."/>
            <person name="Legler T.C."/>
            <person name="Scow K.M."/>
            <person name="Larimer F.W."/>
            <person name="Lucas S.M."/>
            <person name="Richardson P.M."/>
            <person name="Hristova K.R."/>
        </authorList>
    </citation>
    <scope>NUCLEOTIDE SEQUENCE [LARGE SCALE GENOMIC DNA]</scope>
    <source>
        <strain evidence="11">ATCC BAA-1232 / LMG 22953 / PM1</strain>
    </source>
</reference>
<keyword evidence="11" id="KW-1185">Reference proteome</keyword>
<comment type="similarity">
    <text evidence="6">Belongs to the YccS/YhfK family.</text>
</comment>
<sequence length="720" mass="76708">MRVPWRPLHALPLHVVNGIGVALGICLIQALVSALAGSAPALWAVSGAVCVSLADLPVVPRRSWLRVSLAAFSTCVVTAFVVALRLHPVALGGVVALVAFASAMTLAWGLRAGPVSFVGILAIVFAMASPPVSGAAAVFAHTTWTALGAALYMAWAMFCSVMLQRRYRALALAGVLEGLSALLRARAALLVPSSPQVRDSDSAADRLRTWIRDETALNDRVQAARDLIFERPDRDTETRTFAGLLVTAVDLRDTLLASELDLGLLGDDALAAAVRQRLAANLEAQAAALDAMQGALRYDDPVEAAHDSDDRPLHAWVAGVSIPAGDRREHLLPALADRAQHMIDDLRQMRALLRGELLPLRLTQEELSLFVSVEGWPLAALKPHTSGRSPVLRHAVRSAVALGAAYFIGEALPWASHPHWLVLSVAVVLRGNLEQTLERRNARLGGTVLGCLLVLGLAQLHWSGVASVAFLLAVAAAHAFVNVRYLVTAIAATVMALLQAHLADPAAGFAVAERLADTALGAGLAWAFCYVLPSWERNSLTRALDRLLNSLNALAIEVLTWPEPGRSRAPLGLARREAYESLAGLAAMAQRSSVEPERVRVPLQAITDALTHGQEMLGHLAAMRQMLTRRVDALDREPAEAVLRRAAAAVHSCLAPRPTSAAATLAEVAPAALPSFELPAQSAGAALLPWFERRSQMVVRAAHGVAAAVQRLRAHAQRRV</sequence>
<evidence type="ECO:0000259" key="8">
    <source>
        <dbReference type="Pfam" id="PF12805"/>
    </source>
</evidence>
<dbReference type="PANTHER" id="PTHR30509">
    <property type="entry name" value="P-HYDROXYBENZOIC ACID EFFLUX PUMP SUBUNIT-RELATED"/>
    <property type="match status" value="1"/>
</dbReference>
<dbReference type="eggNOG" id="COG1289">
    <property type="taxonomic scope" value="Bacteria"/>
</dbReference>
<keyword evidence="4 7" id="KW-1133">Transmembrane helix</keyword>
<feature type="transmembrane region" description="Helical" evidence="7">
    <location>
        <begin position="444"/>
        <end position="462"/>
    </location>
</feature>
<evidence type="ECO:0000256" key="3">
    <source>
        <dbReference type="ARBA" id="ARBA00022692"/>
    </source>
</evidence>
<dbReference type="EMBL" id="CP000555">
    <property type="protein sequence ID" value="ABM94324.1"/>
    <property type="molecule type" value="Genomic_DNA"/>
</dbReference>
<name>A2SFI5_METPP</name>
<evidence type="ECO:0000256" key="7">
    <source>
        <dbReference type="SAM" id="Phobius"/>
    </source>
</evidence>
<dbReference type="Pfam" id="PF12805">
    <property type="entry name" value="FUSC-like"/>
    <property type="match status" value="1"/>
</dbReference>
<evidence type="ECO:0000313" key="11">
    <source>
        <dbReference type="Proteomes" id="UP000000366"/>
    </source>
</evidence>
<dbReference type="HOGENOM" id="CLU_013315_0_1_4"/>
<evidence type="ECO:0000256" key="6">
    <source>
        <dbReference type="ARBA" id="ARBA00043993"/>
    </source>
</evidence>
<evidence type="ECO:0000256" key="2">
    <source>
        <dbReference type="ARBA" id="ARBA00022475"/>
    </source>
</evidence>
<gene>
    <name evidence="10" type="ordered locus">Mpe_A1362</name>
</gene>
<evidence type="ECO:0000256" key="4">
    <source>
        <dbReference type="ARBA" id="ARBA00022989"/>
    </source>
</evidence>
<evidence type="ECO:0000259" key="9">
    <source>
        <dbReference type="Pfam" id="PF13515"/>
    </source>
</evidence>
<dbReference type="Proteomes" id="UP000000366">
    <property type="component" value="Chromosome"/>
</dbReference>
<protein>
    <submittedName>
        <fullName evidence="10">Putative membrane protein</fullName>
    </submittedName>
</protein>
<evidence type="ECO:0000256" key="5">
    <source>
        <dbReference type="ARBA" id="ARBA00023136"/>
    </source>
</evidence>
<dbReference type="KEGG" id="mpt:Mpe_A1362"/>
<feature type="transmembrane region" description="Helical" evidence="7">
    <location>
        <begin position="41"/>
        <end position="59"/>
    </location>
</feature>
<organism evidence="10 11">
    <name type="scientific">Methylibium petroleiphilum (strain ATCC BAA-1232 / LMG 22953 / PM1)</name>
    <dbReference type="NCBI Taxonomy" id="420662"/>
    <lineage>
        <taxon>Bacteria</taxon>
        <taxon>Pseudomonadati</taxon>
        <taxon>Pseudomonadota</taxon>
        <taxon>Betaproteobacteria</taxon>
        <taxon>Burkholderiales</taxon>
        <taxon>Sphaerotilaceae</taxon>
        <taxon>Methylibium</taxon>
    </lineage>
</organism>
<feature type="transmembrane region" description="Helical" evidence="7">
    <location>
        <begin position="117"/>
        <end position="138"/>
    </location>
</feature>
<dbReference type="STRING" id="420662.Mpe_A1362"/>
<comment type="subcellular location">
    <subcellularLocation>
        <location evidence="1">Cell membrane</location>
        <topology evidence="1">Multi-pass membrane protein</topology>
    </subcellularLocation>
</comment>
<dbReference type="GO" id="GO:0005886">
    <property type="term" value="C:plasma membrane"/>
    <property type="evidence" value="ECO:0007669"/>
    <property type="project" value="UniProtKB-SubCell"/>
</dbReference>
<feature type="domain" description="Integral membrane bound transporter" evidence="9">
    <location>
        <begin position="405"/>
        <end position="527"/>
    </location>
</feature>
<dbReference type="InterPro" id="IPR032692">
    <property type="entry name" value="YccS_N"/>
</dbReference>
<evidence type="ECO:0000313" key="10">
    <source>
        <dbReference type="EMBL" id="ABM94324.1"/>
    </source>
</evidence>
<evidence type="ECO:0000256" key="1">
    <source>
        <dbReference type="ARBA" id="ARBA00004651"/>
    </source>
</evidence>
<feature type="transmembrane region" description="Helical" evidence="7">
    <location>
        <begin position="468"/>
        <end position="487"/>
    </location>
</feature>
<dbReference type="AlphaFoldDB" id="A2SFI5"/>
<feature type="domain" description="Integral membrane protein YccS N-terminal" evidence="8">
    <location>
        <begin position="69"/>
        <end position="305"/>
    </location>
</feature>
<keyword evidence="5 7" id="KW-0472">Membrane</keyword>
<feature type="transmembrane region" description="Helical" evidence="7">
    <location>
        <begin position="144"/>
        <end position="163"/>
    </location>
</feature>
<dbReference type="RefSeq" id="WP_011828961.1">
    <property type="nucleotide sequence ID" value="NC_008825.1"/>
</dbReference>
<feature type="transmembrane region" description="Helical" evidence="7">
    <location>
        <begin position="12"/>
        <end position="35"/>
    </location>
</feature>
<feature type="transmembrane region" description="Helical" evidence="7">
    <location>
        <begin position="90"/>
        <end position="110"/>
    </location>
</feature>
<keyword evidence="3 7" id="KW-0812">Transmembrane</keyword>
<accession>A2SFI5</accession>
<dbReference type="PANTHER" id="PTHR30509:SF9">
    <property type="entry name" value="MULTIDRUG RESISTANCE PROTEIN MDTO"/>
    <property type="match status" value="1"/>
</dbReference>
<proteinExistence type="inferred from homology"/>
<keyword evidence="2" id="KW-1003">Cell membrane</keyword>
<dbReference type="InterPro" id="IPR049453">
    <property type="entry name" value="Memb_transporter_dom"/>
</dbReference>
<dbReference type="Pfam" id="PF13515">
    <property type="entry name" value="FUSC_2"/>
    <property type="match status" value="1"/>
</dbReference>